<dbReference type="PANTHER" id="PTHR12241">
    <property type="entry name" value="TUBULIN POLYGLUTAMYLASE"/>
    <property type="match status" value="1"/>
</dbReference>
<evidence type="ECO:0000313" key="6">
    <source>
        <dbReference type="Proteomes" id="UP001152795"/>
    </source>
</evidence>
<dbReference type="GO" id="GO:0070740">
    <property type="term" value="F:tubulin-glutamic acid ligase activity"/>
    <property type="evidence" value="ECO:0007669"/>
    <property type="project" value="TreeGrafter"/>
</dbReference>
<proteinExistence type="predicted"/>
<comment type="caution">
    <text evidence="5">The sequence shown here is derived from an EMBL/GenBank/DDBJ whole genome shotgun (WGS) entry which is preliminary data.</text>
</comment>
<keyword evidence="6" id="KW-1185">Reference proteome</keyword>
<feature type="region of interest" description="Disordered" evidence="4">
    <location>
        <begin position="322"/>
        <end position="351"/>
    </location>
</feature>
<keyword evidence="2" id="KW-0547">Nucleotide-binding</keyword>
<feature type="region of interest" description="Disordered" evidence="4">
    <location>
        <begin position="373"/>
        <end position="428"/>
    </location>
</feature>
<dbReference type="SUPFAM" id="SSF56059">
    <property type="entry name" value="Glutathione synthetase ATP-binding domain-like"/>
    <property type="match status" value="1"/>
</dbReference>
<keyword evidence="3" id="KW-0067">ATP-binding</keyword>
<accession>A0A6S7IX81</accession>
<sequence length="598" mass="69259">MLLDGYKFDLRIYVLVTNCDPLRIFLYDDGLVRLSTECYQSPKDDNLSDLFMHLTNYSVNKHNENFSRDEDSSRGSKRSLSFLNHWLRKHDYNVATVWNNITDIIIKTLIVSQPHVLHSYRLCRPGSDSSNPSVCFEILGFDILLDQKMKPWLLEVNRSPSFGTDSKLDFDIKSGLLRDAIKLLNIRSSDRKYGMAIAKAQSQKRLMMQPKRSGHEISVNLAKKIVLEKRIAQLKEQLARIRIDAAKEDYEFRNLGHYRRIYPPRDKEKSQFYFNLLDAALRLFSTGKTTSAKQSHSPFSKLKEEEILDLLEQCEADEQVFLKNDQPSVRGPKPLSSMPSAKPNDARSINNYYSDDCEDDDYINFSQLHSPSMRSLCSSDPKESKPSRPATASPVRRTSSATSLRRSRMTKSSINLTKSRPTVRDAARDEELTRRTLMLLSDMKIKFPGKTEEEASLIINHVNENWKYHKERVANYWLVKLDSAKRRKVIDIVKGNVRSILQRVWGVSDLDKLKLSRLFTKIFNRMLWSHGQGLWNCFSMFRDSWETMFNKSTDVVTPLEMSCCRRTVLLCKECLLVVYVFAATETKHISVERLSRVT</sequence>
<gene>
    <name evidence="5" type="ORF">PACLA_8A072068</name>
</gene>
<keyword evidence="1" id="KW-0436">Ligase</keyword>
<evidence type="ECO:0000256" key="4">
    <source>
        <dbReference type="SAM" id="MobiDB-lite"/>
    </source>
</evidence>
<dbReference type="OrthoDB" id="202825at2759"/>
<dbReference type="PROSITE" id="PS51221">
    <property type="entry name" value="TTL"/>
    <property type="match status" value="1"/>
</dbReference>
<organism evidence="5 6">
    <name type="scientific">Paramuricea clavata</name>
    <name type="common">Red gorgonian</name>
    <name type="synonym">Violescent sea-whip</name>
    <dbReference type="NCBI Taxonomy" id="317549"/>
    <lineage>
        <taxon>Eukaryota</taxon>
        <taxon>Metazoa</taxon>
        <taxon>Cnidaria</taxon>
        <taxon>Anthozoa</taxon>
        <taxon>Octocorallia</taxon>
        <taxon>Malacalcyonacea</taxon>
        <taxon>Plexauridae</taxon>
        <taxon>Paramuricea</taxon>
    </lineage>
</organism>
<dbReference type="InterPro" id="IPR004344">
    <property type="entry name" value="TTL/TTLL_fam"/>
</dbReference>
<dbReference type="GO" id="GO:0015631">
    <property type="term" value="F:tubulin binding"/>
    <property type="evidence" value="ECO:0007669"/>
    <property type="project" value="TreeGrafter"/>
</dbReference>
<evidence type="ECO:0000256" key="3">
    <source>
        <dbReference type="ARBA" id="ARBA00022840"/>
    </source>
</evidence>
<dbReference type="GO" id="GO:0005524">
    <property type="term" value="F:ATP binding"/>
    <property type="evidence" value="ECO:0007669"/>
    <property type="project" value="UniProtKB-KW"/>
</dbReference>
<dbReference type="EMBL" id="CACRXK020011629">
    <property type="protein sequence ID" value="CAB4021800.1"/>
    <property type="molecule type" value="Genomic_DNA"/>
</dbReference>
<protein>
    <submittedName>
        <fullName evidence="5">Tubulin polyglutamylase TTLL7-like</fullName>
    </submittedName>
</protein>
<evidence type="ECO:0000313" key="5">
    <source>
        <dbReference type="EMBL" id="CAB4021800.1"/>
    </source>
</evidence>
<evidence type="ECO:0000256" key="2">
    <source>
        <dbReference type="ARBA" id="ARBA00022741"/>
    </source>
</evidence>
<dbReference type="PANTHER" id="PTHR12241:SF147">
    <property type="entry name" value="TUBULIN POLYGLUTAMYLASE TTLL7"/>
    <property type="match status" value="1"/>
</dbReference>
<reference evidence="5" key="1">
    <citation type="submission" date="2020-04" db="EMBL/GenBank/DDBJ databases">
        <authorList>
            <person name="Alioto T."/>
            <person name="Alioto T."/>
            <person name="Gomez Garrido J."/>
        </authorList>
    </citation>
    <scope>NUCLEOTIDE SEQUENCE</scope>
    <source>
        <strain evidence="5">A484AB</strain>
    </source>
</reference>
<dbReference type="Pfam" id="PF03133">
    <property type="entry name" value="TTL"/>
    <property type="match status" value="1"/>
</dbReference>
<dbReference type="GO" id="GO:0000226">
    <property type="term" value="P:microtubule cytoskeleton organization"/>
    <property type="evidence" value="ECO:0007669"/>
    <property type="project" value="TreeGrafter"/>
</dbReference>
<dbReference type="Gene3D" id="3.30.470.20">
    <property type="entry name" value="ATP-grasp fold, B domain"/>
    <property type="match status" value="1"/>
</dbReference>
<name>A0A6S7IX81_PARCT</name>
<dbReference type="AlphaFoldDB" id="A0A6S7IX81"/>
<dbReference type="GO" id="GO:0036064">
    <property type="term" value="C:ciliary basal body"/>
    <property type="evidence" value="ECO:0007669"/>
    <property type="project" value="TreeGrafter"/>
</dbReference>
<dbReference type="Proteomes" id="UP001152795">
    <property type="component" value="Unassembled WGS sequence"/>
</dbReference>
<evidence type="ECO:0000256" key="1">
    <source>
        <dbReference type="ARBA" id="ARBA00022598"/>
    </source>
</evidence>
<feature type="compositionally biased region" description="Polar residues" evidence="4">
    <location>
        <begin position="411"/>
        <end position="420"/>
    </location>
</feature>